<comment type="caution">
    <text evidence="1">The sequence shown here is derived from an EMBL/GenBank/DDBJ whole genome shotgun (WGS) entry which is preliminary data.</text>
</comment>
<evidence type="ECO:0000313" key="1">
    <source>
        <dbReference type="EMBL" id="MCY1007899.1"/>
    </source>
</evidence>
<dbReference type="Proteomes" id="UP001150924">
    <property type="component" value="Unassembled WGS sequence"/>
</dbReference>
<dbReference type="AlphaFoldDB" id="A0A9X3ER76"/>
<evidence type="ECO:0000313" key="2">
    <source>
        <dbReference type="Proteomes" id="UP001150924"/>
    </source>
</evidence>
<accession>A0A9X3ER76</accession>
<sequence length="125" mass="12617">MSDRPRPSRAGFVAFLGVLVALVAGYLNDCFSGLGLSPNAGQAVPAAAEPAKPAAKAEGRVRVVVQGEQCRVGEGSPLRPCDAVCAEQAAGTTVEIEATAGAQRAVDALRACVQGRGAKAQVVSE</sequence>
<dbReference type="RefSeq" id="WP_267770539.1">
    <property type="nucleotide sequence ID" value="NZ_JAPNKE010000002.1"/>
</dbReference>
<organism evidence="1 2">
    <name type="scientific">Nannocystis pusilla</name>
    <dbReference type="NCBI Taxonomy" id="889268"/>
    <lineage>
        <taxon>Bacteria</taxon>
        <taxon>Pseudomonadati</taxon>
        <taxon>Myxococcota</taxon>
        <taxon>Polyangia</taxon>
        <taxon>Nannocystales</taxon>
        <taxon>Nannocystaceae</taxon>
        <taxon>Nannocystis</taxon>
    </lineage>
</organism>
<gene>
    <name evidence="1" type="ORF">OV079_20540</name>
</gene>
<keyword evidence="2" id="KW-1185">Reference proteome</keyword>
<reference evidence="1" key="1">
    <citation type="submission" date="2022-11" db="EMBL/GenBank/DDBJ databases">
        <title>Minimal conservation of predation-associated metabolite biosynthetic gene clusters underscores biosynthetic potential of Myxococcota including descriptions for ten novel species: Archangium lansinium sp. nov., Myxococcus landrumus sp. nov., Nannocystis bai.</title>
        <authorList>
            <person name="Ahearne A."/>
            <person name="Stevens C."/>
            <person name="Phillips K."/>
        </authorList>
    </citation>
    <scope>NUCLEOTIDE SEQUENCE</scope>
    <source>
        <strain evidence="1">Na p29</strain>
    </source>
</reference>
<name>A0A9X3ER76_9BACT</name>
<protein>
    <submittedName>
        <fullName evidence="1">Uncharacterized protein</fullName>
    </submittedName>
</protein>
<dbReference type="EMBL" id="JAPNKE010000002">
    <property type="protein sequence ID" value="MCY1007899.1"/>
    <property type="molecule type" value="Genomic_DNA"/>
</dbReference>
<proteinExistence type="predicted"/>